<evidence type="ECO:0000313" key="1">
    <source>
        <dbReference type="EMBL" id="MBQ0826120.1"/>
    </source>
</evidence>
<dbReference type="Proteomes" id="UP000677875">
    <property type="component" value="Unassembled WGS sequence"/>
</dbReference>
<evidence type="ECO:0000313" key="2">
    <source>
        <dbReference type="Proteomes" id="UP000677875"/>
    </source>
</evidence>
<organism evidence="1 2">
    <name type="scientific">Streptomyces tagetis</name>
    <dbReference type="NCBI Taxonomy" id="2820809"/>
    <lineage>
        <taxon>Bacteria</taxon>
        <taxon>Bacillati</taxon>
        <taxon>Actinomycetota</taxon>
        <taxon>Actinomycetes</taxon>
        <taxon>Kitasatosporales</taxon>
        <taxon>Streptomycetaceae</taxon>
        <taxon>Streptomyces</taxon>
    </lineage>
</organism>
<dbReference type="InterPro" id="IPR036271">
    <property type="entry name" value="Tet_transcr_reg_TetR-rel_C_sf"/>
</dbReference>
<reference evidence="1" key="1">
    <citation type="submission" date="2021-04" db="EMBL/GenBank/DDBJ databases">
        <title>Genome seq and assembly of Streptomyces sp. RG38.</title>
        <authorList>
            <person name="Chhetri G."/>
        </authorList>
    </citation>
    <scope>NUCLEOTIDE SEQUENCE</scope>
    <source>
        <strain evidence="1">RG38</strain>
    </source>
</reference>
<dbReference type="RefSeq" id="WP_210868917.1">
    <property type="nucleotide sequence ID" value="NZ_JAGPNL010000001.1"/>
</dbReference>
<gene>
    <name evidence="1" type="ORF">J5Y05_06325</name>
</gene>
<dbReference type="EMBL" id="JAGPNL010000001">
    <property type="protein sequence ID" value="MBQ0826120.1"/>
    <property type="molecule type" value="Genomic_DNA"/>
</dbReference>
<name>A0A941AZE9_9ACTN</name>
<dbReference type="AlphaFoldDB" id="A0A941AZE9"/>
<keyword evidence="2" id="KW-1185">Reference proteome</keyword>
<accession>A0A941AZE9</accession>
<dbReference type="InterPro" id="IPR009057">
    <property type="entry name" value="Homeodomain-like_sf"/>
</dbReference>
<evidence type="ECO:0008006" key="3">
    <source>
        <dbReference type="Google" id="ProtNLM"/>
    </source>
</evidence>
<dbReference type="SUPFAM" id="SSF48498">
    <property type="entry name" value="Tetracyclin repressor-like, C-terminal domain"/>
    <property type="match status" value="1"/>
</dbReference>
<comment type="caution">
    <text evidence="1">The sequence shown here is derived from an EMBL/GenBank/DDBJ whole genome shotgun (WGS) entry which is preliminary data.</text>
</comment>
<dbReference type="Gene3D" id="1.10.357.10">
    <property type="entry name" value="Tetracycline Repressor, domain 2"/>
    <property type="match status" value="1"/>
</dbReference>
<sequence>MARVGGRPRQIGPADIVRAGRELGLRNLSMNAVAAALGVSSTALYRHVEGRWGLERLVGESILAELDFHDSPADGPVPHLLSTALQLRSFLLRHPGLTHYVQTLFPRGDGGRRLLAAAAESLVRRGYSTDAAIVLSAAVASVVIGYAATEEAQAERSEDLDEQRRGVEEGLLADSRLGDAHRTLPVIAADEYVRLWLGAAIRGFVEAAPPGRPVDEIRVALRAAGEDQ</sequence>
<proteinExistence type="predicted"/>
<dbReference type="SUPFAM" id="SSF46689">
    <property type="entry name" value="Homeodomain-like"/>
    <property type="match status" value="1"/>
</dbReference>
<protein>
    <recommendedName>
        <fullName evidence="3">TetR family transcriptional regulator</fullName>
    </recommendedName>
</protein>